<dbReference type="EMBL" id="BSUZ01000001">
    <property type="protein sequence ID" value="GMA86928.1"/>
    <property type="molecule type" value="Genomic_DNA"/>
</dbReference>
<evidence type="ECO:0000256" key="3">
    <source>
        <dbReference type="ARBA" id="ARBA00023163"/>
    </source>
</evidence>
<feature type="DNA-binding region" description="OmpR/PhoB-type" evidence="4">
    <location>
        <begin position="3"/>
        <end position="104"/>
    </location>
</feature>
<organism evidence="7 8">
    <name type="scientific">Angustibacter aerolatus</name>
    <dbReference type="NCBI Taxonomy" id="1162965"/>
    <lineage>
        <taxon>Bacteria</taxon>
        <taxon>Bacillati</taxon>
        <taxon>Actinomycetota</taxon>
        <taxon>Actinomycetes</taxon>
        <taxon>Kineosporiales</taxon>
        <taxon>Kineosporiaceae</taxon>
    </lineage>
</organism>
<dbReference type="InterPro" id="IPR016032">
    <property type="entry name" value="Sig_transdc_resp-reg_C-effctor"/>
</dbReference>
<keyword evidence="1" id="KW-0805">Transcription regulation</keyword>
<proteinExistence type="predicted"/>
<dbReference type="InterPro" id="IPR005158">
    <property type="entry name" value="BTAD"/>
</dbReference>
<dbReference type="Proteomes" id="UP001157017">
    <property type="component" value="Unassembled WGS sequence"/>
</dbReference>
<feature type="domain" description="OmpR/PhoB-type" evidence="6">
    <location>
        <begin position="3"/>
        <end position="104"/>
    </location>
</feature>
<dbReference type="InterPro" id="IPR036388">
    <property type="entry name" value="WH-like_DNA-bd_sf"/>
</dbReference>
<evidence type="ECO:0000256" key="1">
    <source>
        <dbReference type="ARBA" id="ARBA00023015"/>
    </source>
</evidence>
<feature type="compositionally biased region" description="Low complexity" evidence="5">
    <location>
        <begin position="175"/>
        <end position="185"/>
    </location>
</feature>
<keyword evidence="3" id="KW-0804">Transcription</keyword>
<feature type="region of interest" description="Disordered" evidence="5">
    <location>
        <begin position="175"/>
        <end position="210"/>
    </location>
</feature>
<comment type="caution">
    <text evidence="7">The sequence shown here is derived from an EMBL/GenBank/DDBJ whole genome shotgun (WGS) entry which is preliminary data.</text>
</comment>
<feature type="compositionally biased region" description="Basic residues" evidence="5">
    <location>
        <begin position="186"/>
        <end position="199"/>
    </location>
</feature>
<dbReference type="Gene3D" id="1.10.10.10">
    <property type="entry name" value="Winged helix-like DNA-binding domain superfamily/Winged helix DNA-binding domain"/>
    <property type="match status" value="1"/>
</dbReference>
<name>A0ABQ6JHQ7_9ACTN</name>
<dbReference type="InterPro" id="IPR001867">
    <property type="entry name" value="OmpR/PhoB-type_DNA-bd"/>
</dbReference>
<evidence type="ECO:0000313" key="7">
    <source>
        <dbReference type="EMBL" id="GMA86928.1"/>
    </source>
</evidence>
<keyword evidence="8" id="KW-1185">Reference proteome</keyword>
<dbReference type="InterPro" id="IPR051677">
    <property type="entry name" value="AfsR-DnrI-RedD_regulator"/>
</dbReference>
<dbReference type="PANTHER" id="PTHR35807">
    <property type="entry name" value="TRANSCRIPTIONAL REGULATOR REDD-RELATED"/>
    <property type="match status" value="1"/>
</dbReference>
<evidence type="ECO:0000313" key="8">
    <source>
        <dbReference type="Proteomes" id="UP001157017"/>
    </source>
</evidence>
<keyword evidence="2 4" id="KW-0238">DNA-binding</keyword>
<dbReference type="Pfam" id="PF03704">
    <property type="entry name" value="BTAD"/>
    <property type="match status" value="1"/>
</dbReference>
<evidence type="ECO:0000256" key="4">
    <source>
        <dbReference type="PROSITE-ProRule" id="PRU01091"/>
    </source>
</evidence>
<dbReference type="SUPFAM" id="SSF46894">
    <property type="entry name" value="C-terminal effector domain of the bipartite response regulators"/>
    <property type="match status" value="1"/>
</dbReference>
<evidence type="ECO:0000256" key="5">
    <source>
        <dbReference type="SAM" id="MobiDB-lite"/>
    </source>
</evidence>
<evidence type="ECO:0000256" key="2">
    <source>
        <dbReference type="ARBA" id="ARBA00023125"/>
    </source>
</evidence>
<reference evidence="8" key="1">
    <citation type="journal article" date="2019" name="Int. J. Syst. Evol. Microbiol.">
        <title>The Global Catalogue of Microorganisms (GCM) 10K type strain sequencing project: providing services to taxonomists for standard genome sequencing and annotation.</title>
        <authorList>
            <consortium name="The Broad Institute Genomics Platform"/>
            <consortium name="The Broad Institute Genome Sequencing Center for Infectious Disease"/>
            <person name="Wu L."/>
            <person name="Ma J."/>
        </authorList>
    </citation>
    <scope>NUCLEOTIDE SEQUENCE [LARGE SCALE GENOMIC DNA]</scope>
    <source>
        <strain evidence="8">NBRC 108730</strain>
    </source>
</reference>
<dbReference type="PANTHER" id="PTHR35807:SF1">
    <property type="entry name" value="TRANSCRIPTIONAL REGULATOR REDD"/>
    <property type="match status" value="1"/>
</dbReference>
<sequence>MRATQPSPPGEPPVRVRLLGAVEVVGVDGRSVPAGPPLQQAVLACLAGEPGRVWSSAQLVDAVWGEQPPARPEASLSTYVWGLRRLLGADAIVRTSTGGYVLQVDGPGSDVVAARDAGQEASRLVSTGEPERAAEVLAAALGAWRAEALLTVPGPGADLQRTGLHALRVSLSEQAGRSAARPAAARGRRGRRAGRRARRPAAGAGRRACW</sequence>
<protein>
    <recommendedName>
        <fullName evidence="6">OmpR/PhoB-type domain-containing protein</fullName>
    </recommendedName>
</protein>
<accession>A0ABQ6JHQ7</accession>
<dbReference type="SMART" id="SM00862">
    <property type="entry name" value="Trans_reg_C"/>
    <property type="match status" value="1"/>
</dbReference>
<dbReference type="PROSITE" id="PS51755">
    <property type="entry name" value="OMPR_PHOB"/>
    <property type="match status" value="1"/>
</dbReference>
<feature type="compositionally biased region" description="Low complexity" evidence="5">
    <location>
        <begin position="200"/>
        <end position="210"/>
    </location>
</feature>
<gene>
    <name evidence="7" type="ORF">GCM10025868_21780</name>
</gene>
<evidence type="ECO:0000259" key="6">
    <source>
        <dbReference type="PROSITE" id="PS51755"/>
    </source>
</evidence>
<dbReference type="Pfam" id="PF00486">
    <property type="entry name" value="Trans_reg_C"/>
    <property type="match status" value="1"/>
</dbReference>